<dbReference type="AlphaFoldDB" id="A0A318NYG2"/>
<proteinExistence type="predicted"/>
<dbReference type="GO" id="GO:0004519">
    <property type="term" value="F:endonuclease activity"/>
    <property type="evidence" value="ECO:0007669"/>
    <property type="project" value="InterPro"/>
</dbReference>
<name>A0A318NYG2_9ACTN</name>
<organism evidence="2 3">
    <name type="scientific">Micromonospora arborensis</name>
    <dbReference type="NCBI Taxonomy" id="2116518"/>
    <lineage>
        <taxon>Bacteria</taxon>
        <taxon>Bacillati</taxon>
        <taxon>Actinomycetota</taxon>
        <taxon>Actinomycetes</taxon>
        <taxon>Micromonosporales</taxon>
        <taxon>Micromonosporaceae</taxon>
        <taxon>Micromonospora</taxon>
    </lineage>
</organism>
<dbReference type="SMART" id="SM00507">
    <property type="entry name" value="HNHc"/>
    <property type="match status" value="1"/>
</dbReference>
<dbReference type="InterPro" id="IPR003615">
    <property type="entry name" value="HNH_nuc"/>
</dbReference>
<accession>A0A318NYG2</accession>
<dbReference type="CDD" id="cd00085">
    <property type="entry name" value="HNHc"/>
    <property type="match status" value="1"/>
</dbReference>
<dbReference type="Pfam" id="PF01844">
    <property type="entry name" value="HNH"/>
    <property type="match status" value="1"/>
</dbReference>
<dbReference type="InterPro" id="IPR002711">
    <property type="entry name" value="HNH"/>
</dbReference>
<comment type="caution">
    <text evidence="2">The sequence shown here is derived from an EMBL/GenBank/DDBJ whole genome shotgun (WGS) entry which is preliminary data.</text>
</comment>
<gene>
    <name evidence="2" type="ORF">C7C45_22935</name>
</gene>
<evidence type="ECO:0000313" key="2">
    <source>
        <dbReference type="EMBL" id="PYC67316.1"/>
    </source>
</evidence>
<protein>
    <recommendedName>
        <fullName evidence="1">HNH nuclease domain-containing protein</fullName>
    </recommendedName>
</protein>
<evidence type="ECO:0000313" key="3">
    <source>
        <dbReference type="Proteomes" id="UP000248333"/>
    </source>
</evidence>
<keyword evidence="3" id="KW-1185">Reference proteome</keyword>
<dbReference type="GO" id="GO:0003676">
    <property type="term" value="F:nucleic acid binding"/>
    <property type="evidence" value="ECO:0007669"/>
    <property type="project" value="InterPro"/>
</dbReference>
<evidence type="ECO:0000259" key="1">
    <source>
        <dbReference type="SMART" id="SM00507"/>
    </source>
</evidence>
<dbReference type="Gene3D" id="1.10.30.50">
    <property type="match status" value="1"/>
</dbReference>
<dbReference type="EMBL" id="PYBV01000028">
    <property type="protein sequence ID" value="PYC67316.1"/>
    <property type="molecule type" value="Genomic_DNA"/>
</dbReference>
<sequence>MAALFGELHRLKDLEDQPDDKIVRADLLWAYTRGLVQNDVGRRHYDELLARAPQGRCPFCGHRDVSTLDHQLPKATYPLLATIPDNLVPACSECNHRKNDAVAANTDTQLLHPYFEDASHGRWLFARVVSDDPIALLFFAEPDSAFTTTMQARIQHQFTHLRLAALYGTQASRQIAGERLLLNQLRQEGGPAAVSEHLRATAASWAATSVNCWQHAMYEALANDLGYVGGGS</sequence>
<reference evidence="2 3" key="1">
    <citation type="submission" date="2018-03" db="EMBL/GenBank/DDBJ databases">
        <title>Bioinformatic expansion and discovery of thiopeptide antibiotics.</title>
        <authorList>
            <person name="Schwalen C.J."/>
            <person name="Hudson G.A."/>
            <person name="Mitchell D.A."/>
        </authorList>
    </citation>
    <scope>NUCLEOTIDE SEQUENCE [LARGE SCALE GENOMIC DNA]</scope>
    <source>
        <strain evidence="2 3">NRRL 8041</strain>
    </source>
</reference>
<dbReference type="GO" id="GO:0008270">
    <property type="term" value="F:zinc ion binding"/>
    <property type="evidence" value="ECO:0007669"/>
    <property type="project" value="InterPro"/>
</dbReference>
<feature type="domain" description="HNH nuclease" evidence="1">
    <location>
        <begin position="44"/>
        <end position="96"/>
    </location>
</feature>
<dbReference type="Proteomes" id="UP000248333">
    <property type="component" value="Unassembled WGS sequence"/>
</dbReference>